<dbReference type="EMBL" id="NVMD01000042">
    <property type="protein sequence ID" value="PED10782.1"/>
    <property type="molecule type" value="Genomic_DNA"/>
</dbReference>
<reference evidence="1 2" key="1">
    <citation type="submission" date="2017-09" db="EMBL/GenBank/DDBJ databases">
        <title>Large-scale bioinformatics analysis of Bacillus genomes uncovers conserved roles of natural products in bacterial physiology.</title>
        <authorList>
            <consortium name="Agbiome Team Llc"/>
            <person name="Bleich R.M."/>
            <person name="Grubbs K.J."/>
            <person name="Santa Maria K.C."/>
            <person name="Allen S.E."/>
            <person name="Farag S."/>
            <person name="Shank E.A."/>
            <person name="Bowers A."/>
        </authorList>
    </citation>
    <scope>NUCLEOTIDE SEQUENCE [LARGE SCALE GENOMIC DNA]</scope>
    <source>
        <strain evidence="1 2">AFS094940</strain>
    </source>
</reference>
<dbReference type="NCBIfam" id="TIGR03893">
    <property type="entry name" value="lant_SP_1948"/>
    <property type="match status" value="1"/>
</dbReference>
<organism evidence="1 2">
    <name type="scientific">Bacillus thuringiensis</name>
    <dbReference type="NCBI Taxonomy" id="1428"/>
    <lineage>
        <taxon>Bacteria</taxon>
        <taxon>Bacillati</taxon>
        <taxon>Bacillota</taxon>
        <taxon>Bacilli</taxon>
        <taxon>Bacillales</taxon>
        <taxon>Bacillaceae</taxon>
        <taxon>Bacillus</taxon>
        <taxon>Bacillus cereus group</taxon>
    </lineage>
</organism>
<gene>
    <name evidence="1" type="ORF">CON01_30440</name>
</gene>
<evidence type="ECO:0000313" key="1">
    <source>
        <dbReference type="EMBL" id="PED10782.1"/>
    </source>
</evidence>
<dbReference type="AlphaFoldDB" id="A0A9X6YDI4"/>
<dbReference type="Proteomes" id="UP000220127">
    <property type="component" value="Unassembled WGS sequence"/>
</dbReference>
<dbReference type="Pfam" id="PF16934">
    <property type="entry name" value="Mersacidin"/>
    <property type="match status" value="1"/>
</dbReference>
<evidence type="ECO:0000313" key="2">
    <source>
        <dbReference type="Proteomes" id="UP000220127"/>
    </source>
</evidence>
<dbReference type="GO" id="GO:0050830">
    <property type="term" value="P:defense response to Gram-positive bacterium"/>
    <property type="evidence" value="ECO:0007669"/>
    <property type="project" value="InterPro"/>
</dbReference>
<comment type="caution">
    <text evidence="1">The sequence shown here is derived from an EMBL/GenBank/DDBJ whole genome shotgun (WGS) entry which is preliminary data.</text>
</comment>
<dbReference type="InterPro" id="IPR027632">
    <property type="entry name" value="Lant_2_A2"/>
</dbReference>
<name>A0A9X6YDI4_BACTU</name>
<proteinExistence type="predicted"/>
<accession>A0A9X6YDI4</accession>
<sequence>MLEREGYNMSTLKENVVGLSMKKLDTTEMEKIYGASGVDPRTTPSPLLASFVASYIASAQYRCGKDNKGK</sequence>
<protein>
    <submittedName>
        <fullName evidence="1">Type 2 lantibiotic</fullName>
    </submittedName>
</protein>